<dbReference type="EMBL" id="JAFBEE010000017">
    <property type="protein sequence ID" value="MBM7615779.1"/>
    <property type="molecule type" value="Genomic_DNA"/>
</dbReference>
<accession>A0ABS2NS40</accession>
<evidence type="ECO:0000313" key="2">
    <source>
        <dbReference type="Proteomes" id="UP001314796"/>
    </source>
</evidence>
<sequence length="154" mass="17888">MTKVISFNSYLDKKRCNKRSPLLQTNPIGFSAISEGIKSLALKDREVIYKNVKYNYYSQYIQYVQLNQLVDGEYTFLDFIGNHLDLDNPFEILHGVDFSGEQSMSFLSKSDWENIADLVVRLSLSYYLEIAAEEITPLGFAHQYDWDYVLLDTN</sequence>
<gene>
    <name evidence="1" type="ORF">JOC73_002353</name>
</gene>
<dbReference type="RefSeq" id="WP_204403367.1">
    <property type="nucleotide sequence ID" value="NZ_JAFBEE010000017.1"/>
</dbReference>
<dbReference type="Proteomes" id="UP001314796">
    <property type="component" value="Unassembled WGS sequence"/>
</dbReference>
<reference evidence="1 2" key="1">
    <citation type="submission" date="2021-01" db="EMBL/GenBank/DDBJ databases">
        <title>Genomic Encyclopedia of Type Strains, Phase IV (KMG-IV): sequencing the most valuable type-strain genomes for metagenomic binning, comparative biology and taxonomic classification.</title>
        <authorList>
            <person name="Goeker M."/>
        </authorList>
    </citation>
    <scope>NUCLEOTIDE SEQUENCE [LARGE SCALE GENOMIC DNA]</scope>
    <source>
        <strain evidence="1 2">DSM 25890</strain>
    </source>
</reference>
<proteinExistence type="predicted"/>
<comment type="caution">
    <text evidence="1">The sequence shown here is derived from an EMBL/GenBank/DDBJ whole genome shotgun (WGS) entry which is preliminary data.</text>
</comment>
<organism evidence="1 2">
    <name type="scientific">Alkaliphilus hydrothermalis</name>
    <dbReference type="NCBI Taxonomy" id="1482730"/>
    <lineage>
        <taxon>Bacteria</taxon>
        <taxon>Bacillati</taxon>
        <taxon>Bacillota</taxon>
        <taxon>Clostridia</taxon>
        <taxon>Peptostreptococcales</taxon>
        <taxon>Natronincolaceae</taxon>
        <taxon>Alkaliphilus</taxon>
    </lineage>
</organism>
<protein>
    <submittedName>
        <fullName evidence="1">Uncharacterized protein</fullName>
    </submittedName>
</protein>
<name>A0ABS2NS40_9FIRM</name>
<evidence type="ECO:0000313" key="1">
    <source>
        <dbReference type="EMBL" id="MBM7615779.1"/>
    </source>
</evidence>
<keyword evidence="2" id="KW-1185">Reference proteome</keyword>